<dbReference type="PANTHER" id="PTHR23083">
    <property type="entry name" value="TETRATRICOPEPTIDE REPEAT PROTEIN, TPR"/>
    <property type="match status" value="1"/>
</dbReference>
<evidence type="ECO:0000256" key="2">
    <source>
        <dbReference type="ARBA" id="ARBA00038251"/>
    </source>
</evidence>
<gene>
    <name evidence="4" type="ORF">PBRA_000612</name>
</gene>
<evidence type="ECO:0000256" key="1">
    <source>
        <dbReference type="ARBA" id="ARBA00002550"/>
    </source>
</evidence>
<feature type="repeat" description="TPR" evidence="3">
    <location>
        <begin position="765"/>
        <end position="798"/>
    </location>
</feature>
<dbReference type="Pfam" id="PF13181">
    <property type="entry name" value="TPR_8"/>
    <property type="match status" value="1"/>
</dbReference>
<name>A0A0G4IPY3_PLABS</name>
<dbReference type="InterPro" id="IPR011990">
    <property type="entry name" value="TPR-like_helical_dom_sf"/>
</dbReference>
<dbReference type="InterPro" id="IPR051722">
    <property type="entry name" value="Endocytosis_PI4K-reg_protein"/>
</dbReference>
<dbReference type="SUPFAM" id="SSF48452">
    <property type="entry name" value="TPR-like"/>
    <property type="match status" value="2"/>
</dbReference>
<dbReference type="Gene3D" id="1.25.40.10">
    <property type="entry name" value="Tetratricopeptide repeat domain"/>
    <property type="match status" value="3"/>
</dbReference>
<dbReference type="SMART" id="SM00028">
    <property type="entry name" value="TPR"/>
    <property type="match status" value="6"/>
</dbReference>
<comment type="similarity">
    <text evidence="2">Belongs to the YPP1 family.</text>
</comment>
<accession>A0A0G4IPY3</accession>
<comment type="function">
    <text evidence="1">Involved in endocytosis.</text>
</comment>
<keyword evidence="3" id="KW-0802">TPR repeat</keyword>
<evidence type="ECO:0000256" key="3">
    <source>
        <dbReference type="PROSITE-ProRule" id="PRU00339"/>
    </source>
</evidence>
<dbReference type="STRING" id="37360.A0A0G4IPY3"/>
<evidence type="ECO:0000313" key="4">
    <source>
        <dbReference type="EMBL" id="CEO97267.1"/>
    </source>
</evidence>
<dbReference type="PROSITE" id="PS50005">
    <property type="entry name" value="TPR"/>
    <property type="match status" value="1"/>
</dbReference>
<keyword evidence="5" id="KW-1185">Reference proteome</keyword>
<dbReference type="EMBL" id="CDSF01000079">
    <property type="protein sequence ID" value="CEO97267.1"/>
    <property type="molecule type" value="Genomic_DNA"/>
</dbReference>
<dbReference type="InterPro" id="IPR019734">
    <property type="entry name" value="TPR_rpt"/>
</dbReference>
<sequence>MASSDSISRLLRDWNGVRDAGVELVKSTRTSEEQALGHCLQGDAALYLQKDVLAASEFYNKAVHLCESIHDAHLRLACIAMFGEAPFEFDGCGYSTVSLRTMGDNTVRRGIEILSQVKLPGGAQCIYRTGEAVRRIPDRWILLLQSLTLRAMLQERLHNYADAHVQYVEVWKSLIMPHLSLATRPEDTNDRDERLQSACNARVASVVNVAIASITGKCRTMAKLGNYAGFLETFRRVCTRSEASSDQRIRQGVLVRCAELLVFYNLKLYNLYAASPHYDGASKSKDALPRSPYEEAVMQVACAISGPAADHCIARHARRILSLIWCMSGNFVAITDLYRDAIAVELNNPDLWATRAMALMCTGDYVEAFLALKMSLQLEPGHVLRLLLASKVSMNYLSSSQQAHEFANQALELCPKDHPLRYVAEYASGTAASRYAYEIWTFSRRKHYQQLSLRSLTSSAKARPRDQPVVFSLAAIHADIREVETAIRLCKYCLSLNTNHPHCWQLLALLMSSQKKYADALDVCNVGLAECGPDHQCTFRYTKARILCAQLYSEELTEQELRSTITRTVSAFVDVVELLFRDSITYVQIGQWSFPTLDRDRPLLSSGVPETSLALPPQLLRMYSSTALKMDDPNAIKYRTLLSLGEFYEFVSRACSLTELLAHAFIAIDAAREMGSSSWMPDILAKRARLSENANDLDTAVSDYESALAFDGSHTEALTRMGAIHNKVPVLDSQFDGAVNTLQMHRSVIAHESLTSALRIDSTLHETWFEMGVALESQGKFKQASEALLTALELERTSPADSFYSIPRRI</sequence>
<proteinExistence type="inferred from homology"/>
<reference evidence="4" key="1">
    <citation type="submission" date="2015-02" db="EMBL/GenBank/DDBJ databases">
        <authorList>
            <person name="Chooi Y.-H."/>
        </authorList>
    </citation>
    <scope>NUCLEOTIDE SEQUENCE [LARGE SCALE GENOMIC DNA]</scope>
    <source>
        <strain evidence="4">E3</strain>
    </source>
</reference>
<dbReference type="AlphaFoldDB" id="A0A0G4IPY3"/>
<dbReference type="PANTHER" id="PTHR23083:SF464">
    <property type="entry name" value="TETRATRICOPEPTIDE REPEAT DOMAIN 7, ISOFORM A"/>
    <property type="match status" value="1"/>
</dbReference>
<evidence type="ECO:0000313" key="5">
    <source>
        <dbReference type="Proteomes" id="UP000039324"/>
    </source>
</evidence>
<organism evidence="4 5">
    <name type="scientific">Plasmodiophora brassicae</name>
    <name type="common">Clubroot disease agent</name>
    <dbReference type="NCBI Taxonomy" id="37360"/>
    <lineage>
        <taxon>Eukaryota</taxon>
        <taxon>Sar</taxon>
        <taxon>Rhizaria</taxon>
        <taxon>Endomyxa</taxon>
        <taxon>Phytomyxea</taxon>
        <taxon>Plasmodiophorida</taxon>
        <taxon>Plasmodiophoridae</taxon>
        <taxon>Plasmodiophora</taxon>
    </lineage>
</organism>
<dbReference type="Proteomes" id="UP000039324">
    <property type="component" value="Unassembled WGS sequence"/>
</dbReference>
<dbReference type="OrthoDB" id="29013at2759"/>
<protein>
    <submittedName>
        <fullName evidence="4">Uncharacterized protein</fullName>
    </submittedName>
</protein>